<feature type="region of interest" description="Disordered" evidence="4">
    <location>
        <begin position="439"/>
        <end position="460"/>
    </location>
</feature>
<evidence type="ECO:0000256" key="2">
    <source>
        <dbReference type="ARBA" id="ARBA00022448"/>
    </source>
</evidence>
<evidence type="ECO:0000313" key="7">
    <source>
        <dbReference type="Proteomes" id="UP000240542"/>
    </source>
</evidence>
<dbReference type="Gene3D" id="3.40.190.10">
    <property type="entry name" value="Periplasmic binding protein-like II"/>
    <property type="match status" value="1"/>
</dbReference>
<feature type="chain" id="PRO_5038642103" evidence="5">
    <location>
        <begin position="23"/>
        <end position="460"/>
    </location>
</feature>
<evidence type="ECO:0000256" key="3">
    <source>
        <dbReference type="ARBA" id="ARBA00022729"/>
    </source>
</evidence>
<protein>
    <submittedName>
        <fullName evidence="6">Carbohydrate ABC transporter substrate-binding protein (CUT1 family)</fullName>
    </submittedName>
</protein>
<name>A0A2P8DFG9_9ACTN</name>
<dbReference type="InterPro" id="IPR050490">
    <property type="entry name" value="Bact_solute-bd_prot1"/>
</dbReference>
<dbReference type="RefSeq" id="WP_106584403.1">
    <property type="nucleotide sequence ID" value="NZ_PYGA01000013.1"/>
</dbReference>
<dbReference type="PROSITE" id="PS51257">
    <property type="entry name" value="PROKAR_LIPOPROTEIN"/>
    <property type="match status" value="1"/>
</dbReference>
<keyword evidence="2" id="KW-0813">Transport</keyword>
<comment type="similarity">
    <text evidence="1">Belongs to the bacterial solute-binding protein 1 family.</text>
</comment>
<evidence type="ECO:0000313" key="6">
    <source>
        <dbReference type="EMBL" id="PSK95956.1"/>
    </source>
</evidence>
<dbReference type="InterPro" id="IPR006059">
    <property type="entry name" value="SBP"/>
</dbReference>
<dbReference type="AlphaFoldDB" id="A0A2P8DFG9"/>
<sequence>MLLSRRVPAVLAVVAAVLLATACFPGAGGNSKDGKITFWTVLVLPEQIKHTQSVLDDFTAETGVETEVVAIDPGDLNTAVTNAAAAGDLPDILFHTVDLTQGWAGDGILDVKAADAVVESLGRDTFNPAALELVDMGGRSSAVPTDGWGEVVFYRKDLFEQAGLEPPATFDAIDKAARTLHDKDTAGLLAGTSTSTPYTQQSFEYLALANGCNLIDDDGEIAFDTPQCVEVIERYTEWMTEFSAGGAQDELTTRAVYLSGGAAMMLWSTHLYDELNGLSTEISPSCPKCKDDPRWLAKNTGYVQRISGPDGEPVQFGQTLNLGISARTDTGPAKELAEYLLTDGYTGLLGIAPEGQFPMRPGEADDPEVYIDSWKDLEVGDKGTPQPMVDLVGEDGVDSVADGAASFRRWGVSDGRGELVQALYGEFVVPKALQQVMEGTRSPKEAAEQVQQRAEELDLD</sequence>
<gene>
    <name evidence="6" type="ORF">CLV63_113119</name>
</gene>
<dbReference type="EMBL" id="PYGA01000013">
    <property type="protein sequence ID" value="PSK95956.1"/>
    <property type="molecule type" value="Genomic_DNA"/>
</dbReference>
<accession>A0A2P8DFG9</accession>
<evidence type="ECO:0000256" key="5">
    <source>
        <dbReference type="SAM" id="SignalP"/>
    </source>
</evidence>
<keyword evidence="7" id="KW-1185">Reference proteome</keyword>
<feature type="signal peptide" evidence="5">
    <location>
        <begin position="1"/>
        <end position="22"/>
    </location>
</feature>
<feature type="compositionally biased region" description="Basic and acidic residues" evidence="4">
    <location>
        <begin position="441"/>
        <end position="460"/>
    </location>
</feature>
<proteinExistence type="inferred from homology"/>
<reference evidence="6 7" key="1">
    <citation type="submission" date="2018-03" db="EMBL/GenBank/DDBJ databases">
        <title>Genomic Encyclopedia of Archaeal and Bacterial Type Strains, Phase II (KMG-II): from individual species to whole genera.</title>
        <authorList>
            <person name="Goeker M."/>
        </authorList>
    </citation>
    <scope>NUCLEOTIDE SEQUENCE [LARGE SCALE GENOMIC DNA]</scope>
    <source>
        <strain evidence="6 7">DSM 45312</strain>
    </source>
</reference>
<evidence type="ECO:0000256" key="4">
    <source>
        <dbReference type="SAM" id="MobiDB-lite"/>
    </source>
</evidence>
<dbReference type="Pfam" id="PF01547">
    <property type="entry name" value="SBP_bac_1"/>
    <property type="match status" value="1"/>
</dbReference>
<keyword evidence="3 5" id="KW-0732">Signal</keyword>
<evidence type="ECO:0000256" key="1">
    <source>
        <dbReference type="ARBA" id="ARBA00008520"/>
    </source>
</evidence>
<dbReference type="SUPFAM" id="SSF53850">
    <property type="entry name" value="Periplasmic binding protein-like II"/>
    <property type="match status" value="1"/>
</dbReference>
<comment type="caution">
    <text evidence="6">The sequence shown here is derived from an EMBL/GenBank/DDBJ whole genome shotgun (WGS) entry which is preliminary data.</text>
</comment>
<dbReference type="PANTHER" id="PTHR43649:SF34">
    <property type="entry name" value="ABC TRANSPORTER PERIPLASMIC-BINDING PROTEIN YCJN-RELATED"/>
    <property type="match status" value="1"/>
</dbReference>
<dbReference type="Proteomes" id="UP000240542">
    <property type="component" value="Unassembled WGS sequence"/>
</dbReference>
<dbReference type="OrthoDB" id="9770625at2"/>
<dbReference type="PANTHER" id="PTHR43649">
    <property type="entry name" value="ARABINOSE-BINDING PROTEIN-RELATED"/>
    <property type="match status" value="1"/>
</dbReference>
<organism evidence="6 7">
    <name type="scientific">Murinocardiopsis flavida</name>
    <dbReference type="NCBI Taxonomy" id="645275"/>
    <lineage>
        <taxon>Bacteria</taxon>
        <taxon>Bacillati</taxon>
        <taxon>Actinomycetota</taxon>
        <taxon>Actinomycetes</taxon>
        <taxon>Streptosporangiales</taxon>
        <taxon>Nocardiopsidaceae</taxon>
        <taxon>Murinocardiopsis</taxon>
    </lineage>
</organism>